<protein>
    <submittedName>
        <fullName evidence="1">Cof subfamily of IIB subfamily of haloacid dehalogenase superfamily/HAD-superfamily hydrolase, subfamily IIB</fullName>
    </submittedName>
</protein>
<name>F0M747_PSEPM</name>
<accession>F0M747</accession>
<proteinExistence type="predicted"/>
<dbReference type="SUPFAM" id="SSF56784">
    <property type="entry name" value="HAD-like"/>
    <property type="match status" value="1"/>
</dbReference>
<dbReference type="InterPro" id="IPR000150">
    <property type="entry name" value="Cof"/>
</dbReference>
<dbReference type="STRING" id="930171.Asphe3_02400"/>
<gene>
    <name evidence="1" type="ordered locus">Asphe3_02400</name>
</gene>
<dbReference type="InterPro" id="IPR023214">
    <property type="entry name" value="HAD_sf"/>
</dbReference>
<dbReference type="eggNOG" id="COG0561">
    <property type="taxonomic scope" value="Bacteria"/>
</dbReference>
<dbReference type="GO" id="GO:0000287">
    <property type="term" value="F:magnesium ion binding"/>
    <property type="evidence" value="ECO:0007669"/>
    <property type="project" value="TreeGrafter"/>
</dbReference>
<dbReference type="Gene3D" id="3.40.50.1000">
    <property type="entry name" value="HAD superfamily/HAD-like"/>
    <property type="match status" value="1"/>
</dbReference>
<dbReference type="HOGENOM" id="CLU_044146_0_0_11"/>
<dbReference type="PANTHER" id="PTHR10000">
    <property type="entry name" value="PHOSPHOSERINE PHOSPHATASE"/>
    <property type="match status" value="1"/>
</dbReference>
<dbReference type="AlphaFoldDB" id="F0M747"/>
<dbReference type="GO" id="GO:0005829">
    <property type="term" value="C:cytosol"/>
    <property type="evidence" value="ECO:0007669"/>
    <property type="project" value="TreeGrafter"/>
</dbReference>
<dbReference type="InterPro" id="IPR036412">
    <property type="entry name" value="HAD-like_sf"/>
</dbReference>
<sequence>MMRLVASDIDGTILGHDGKISDRTVRAFHACREAGVELVFVTGRPPRWLHPLQDRLGHTGTVICSNGAVVWDLEADRLVSARTLGIEAVLEMRRVIKRLRPAALFAAETLAGFHLEPGFIENGSSELLSEFTPAPLAQTLAADDAVVKFLAIVREGTADDFLAEVAPAVEHLASATHSSPGVPMLELALPGVNKAVTLAEYAASLGIDAADVVAFGDMPNDIEMLRWAGHGYAMASGHPEAIRAAGQQAPHFDDDGVAQVLEARLASLGVRLP</sequence>
<keyword evidence="1" id="KW-0378">Hydrolase</keyword>
<dbReference type="NCBIfam" id="TIGR01484">
    <property type="entry name" value="HAD-SF-IIB"/>
    <property type="match status" value="1"/>
</dbReference>
<dbReference type="Gene3D" id="3.30.1240.10">
    <property type="match status" value="1"/>
</dbReference>
<dbReference type="PANTHER" id="PTHR10000:SF8">
    <property type="entry name" value="HAD SUPERFAMILY HYDROLASE-LIKE, TYPE 3"/>
    <property type="match status" value="1"/>
</dbReference>
<evidence type="ECO:0000313" key="2">
    <source>
        <dbReference type="Proteomes" id="UP000008639"/>
    </source>
</evidence>
<dbReference type="Pfam" id="PF08282">
    <property type="entry name" value="Hydrolase_3"/>
    <property type="match status" value="1"/>
</dbReference>
<dbReference type="NCBIfam" id="TIGR00099">
    <property type="entry name" value="Cof-subfamily"/>
    <property type="match status" value="1"/>
</dbReference>
<dbReference type="InterPro" id="IPR006379">
    <property type="entry name" value="HAD-SF_hydro_IIB"/>
</dbReference>
<dbReference type="EMBL" id="CP002379">
    <property type="protein sequence ID" value="ADX71458.1"/>
    <property type="molecule type" value="Genomic_DNA"/>
</dbReference>
<evidence type="ECO:0000313" key="1">
    <source>
        <dbReference type="EMBL" id="ADX71458.1"/>
    </source>
</evidence>
<dbReference type="GO" id="GO:0016791">
    <property type="term" value="F:phosphatase activity"/>
    <property type="evidence" value="ECO:0007669"/>
    <property type="project" value="TreeGrafter"/>
</dbReference>
<dbReference type="KEGG" id="apn:Asphe3_02400"/>
<organism evidence="1 2">
    <name type="scientific">Pseudarthrobacter phenanthrenivorans (strain DSM 18606 / JCM 16027 / LMG 23796 / Sphe3)</name>
    <name type="common">Arthrobacter phenanthrenivorans</name>
    <dbReference type="NCBI Taxonomy" id="930171"/>
    <lineage>
        <taxon>Bacteria</taxon>
        <taxon>Bacillati</taxon>
        <taxon>Actinomycetota</taxon>
        <taxon>Actinomycetes</taxon>
        <taxon>Micrococcales</taxon>
        <taxon>Micrococcaceae</taxon>
        <taxon>Pseudarthrobacter</taxon>
    </lineage>
</organism>
<dbReference type="Proteomes" id="UP000008639">
    <property type="component" value="Chromosome"/>
</dbReference>
<reference evidence="1 2" key="1">
    <citation type="journal article" date="2011" name="Stand. Genomic Sci.">
        <title>Complete genome sequence of Arthrobacter phenanthrenivorans type strain (Sphe3).</title>
        <authorList>
            <person name="Kallimanis A."/>
            <person name="Labutti K.M."/>
            <person name="Lapidus A."/>
            <person name="Clum A."/>
            <person name="Lykidis A."/>
            <person name="Mavromatis K."/>
            <person name="Pagani I."/>
            <person name="Liolios K."/>
            <person name="Ivanova N."/>
            <person name="Goodwin L."/>
            <person name="Pitluck S."/>
            <person name="Chen A."/>
            <person name="Palaniappan K."/>
            <person name="Markowitz V."/>
            <person name="Bristow J."/>
            <person name="Velentzas A.D."/>
            <person name="Perisynakis A."/>
            <person name="Ouzounis C.C."/>
            <person name="Kyrpides N.C."/>
            <person name="Koukkou A.I."/>
            <person name="Drainas C."/>
        </authorList>
    </citation>
    <scope>NUCLEOTIDE SEQUENCE [LARGE SCALE GENOMIC DNA]</scope>
    <source>
        <strain evidence="2">DSM 18606 / JCM 16027 / LMG 23796 / Sphe3</strain>
    </source>
</reference>